<sequence length="621" mass="68407">MAVAINDRTAEFRHIVTAAQRKQVAKPGSQRLLSDAQKGATTGNAQPRRSEFARHAADIGRGISGTMGKLQKLAQLAKKRSLFDDNPVEVNELTFIIKQDLSRLNEDIRNLQGVSRRLHPKPDQEGENNKNILLLLQGKLGDVSANFKDVLEIRTKNIQASRSRTEAFVSNMGQHAHASLPPSASPLYGTPKRGTPSPGADLISLNPMGGDQQMQLQMMEEGGQNTYIHQRGQAIEAIESTINELGSIFGQLASMVSEQSEMIQRIDANTEDVVDNVEGAQKELLKYWSSVSGNRWLIAKMFGVLNHHSVKMANKTYKLNTGQDIPALGLGTWQSEPGKVQTAVAHALKAGYKLIDGAYCYANEEEVGQGLAEALAAGTVKREEIFVVSKVWATYTTRCELGLDRSLEKLGLDYVDLFLVHWPLLMNPEGNDDRFPKLPNGERDIIHNHNHVDTWKQMEKLVATGKTRAVGVSNYSKRYLEQLLPHATIVPAVNQIENHPALPQQEIVDLCKAKGIHVMAYSPLGSTGGPLLTAEPVVKIAEKHGVKPSAVLLSYHIPRGSTVLAKSVTPERIDDNMNLVDLDADDVELLDDYSNKLTKEGKLQRFVYPPFGVDFGFPDKS</sequence>
<dbReference type="SUPFAM" id="SSF51430">
    <property type="entry name" value="NAD(P)-linked oxidoreductase"/>
    <property type="match status" value="1"/>
</dbReference>
<evidence type="ECO:0000256" key="3">
    <source>
        <dbReference type="ARBA" id="ARBA00023002"/>
    </source>
</evidence>
<evidence type="ECO:0000256" key="4">
    <source>
        <dbReference type="SAM" id="MobiDB-lite"/>
    </source>
</evidence>
<dbReference type="Pfam" id="PF00248">
    <property type="entry name" value="Aldo_ket_red"/>
    <property type="match status" value="1"/>
</dbReference>
<dbReference type="PRINTS" id="PR00069">
    <property type="entry name" value="ALDKETRDTASE"/>
</dbReference>
<evidence type="ECO:0000313" key="6">
    <source>
        <dbReference type="EMBL" id="KAK4149155.1"/>
    </source>
</evidence>
<accession>A0AAN6VD73</accession>
<dbReference type="FunFam" id="1.20.58.70:FF:000007">
    <property type="entry name" value="ER-golgi SNARE complex subunit"/>
    <property type="match status" value="1"/>
</dbReference>
<dbReference type="PROSITE" id="PS00062">
    <property type="entry name" value="ALDOKETO_REDUCTASE_2"/>
    <property type="match status" value="1"/>
</dbReference>
<dbReference type="FunFam" id="3.20.20.100:FF:000007">
    <property type="entry name" value="NAD(P)H-dependent D-xylose reductase xyl1"/>
    <property type="match status" value="1"/>
</dbReference>
<feature type="domain" description="T-SNARE coiled-coil homology" evidence="5">
    <location>
        <begin position="225"/>
        <end position="287"/>
    </location>
</feature>
<dbReference type="InterPro" id="IPR018170">
    <property type="entry name" value="Aldo/ket_reductase_CS"/>
</dbReference>
<dbReference type="InterPro" id="IPR000727">
    <property type="entry name" value="T_SNARE_dom"/>
</dbReference>
<gene>
    <name evidence="6" type="ORF">C8A00DRAFT_47169</name>
</gene>
<dbReference type="CDD" id="cd15844">
    <property type="entry name" value="SNARE_syntaxin5"/>
    <property type="match status" value="1"/>
</dbReference>
<dbReference type="PANTHER" id="PTHR11732">
    <property type="entry name" value="ALDO/KETO REDUCTASE"/>
    <property type="match status" value="1"/>
</dbReference>
<dbReference type="SUPFAM" id="SSF47661">
    <property type="entry name" value="t-snare proteins"/>
    <property type="match status" value="1"/>
</dbReference>
<evidence type="ECO:0000256" key="1">
    <source>
        <dbReference type="ARBA" id="ARBA00007905"/>
    </source>
</evidence>
<keyword evidence="7" id="KW-1185">Reference proteome</keyword>
<dbReference type="EMBL" id="MU857195">
    <property type="protein sequence ID" value="KAK4149155.1"/>
    <property type="molecule type" value="Genomic_DNA"/>
</dbReference>
<keyword evidence="3" id="KW-0560">Oxidoreductase</keyword>
<dbReference type="InterPro" id="IPR036812">
    <property type="entry name" value="NAD(P)_OxRdtase_dom_sf"/>
</dbReference>
<evidence type="ECO:0000259" key="5">
    <source>
        <dbReference type="PROSITE" id="PS50192"/>
    </source>
</evidence>
<proteinExistence type="inferred from homology"/>
<dbReference type="InterPro" id="IPR020471">
    <property type="entry name" value="AKR"/>
</dbReference>
<dbReference type="Gene3D" id="3.20.20.100">
    <property type="entry name" value="NADP-dependent oxidoreductase domain"/>
    <property type="match status" value="1"/>
</dbReference>
<keyword evidence="2" id="KW-0521">NADP</keyword>
<dbReference type="AlphaFoldDB" id="A0AAN6VD73"/>
<dbReference type="SMART" id="SM00397">
    <property type="entry name" value="t_SNARE"/>
    <property type="match status" value="1"/>
</dbReference>
<dbReference type="PROSITE" id="PS50192">
    <property type="entry name" value="T_SNARE"/>
    <property type="match status" value="1"/>
</dbReference>
<dbReference type="GO" id="GO:0016192">
    <property type="term" value="P:vesicle-mediated transport"/>
    <property type="evidence" value="ECO:0007669"/>
    <property type="project" value="InterPro"/>
</dbReference>
<comment type="similarity">
    <text evidence="1">Belongs to the aldo/keto reductase family.</text>
</comment>
<feature type="region of interest" description="Disordered" evidence="4">
    <location>
        <begin position="26"/>
        <end position="51"/>
    </location>
</feature>
<evidence type="ECO:0000313" key="7">
    <source>
        <dbReference type="Proteomes" id="UP001302745"/>
    </source>
</evidence>
<evidence type="ECO:0000256" key="2">
    <source>
        <dbReference type="ARBA" id="ARBA00022857"/>
    </source>
</evidence>
<dbReference type="Proteomes" id="UP001302745">
    <property type="component" value="Unassembled WGS sequence"/>
</dbReference>
<dbReference type="GO" id="GO:0016491">
    <property type="term" value="F:oxidoreductase activity"/>
    <property type="evidence" value="ECO:0007669"/>
    <property type="project" value="UniProtKB-KW"/>
</dbReference>
<name>A0AAN6VD73_9PEZI</name>
<dbReference type="Pfam" id="PF05739">
    <property type="entry name" value="SNARE"/>
    <property type="match status" value="1"/>
</dbReference>
<dbReference type="Gene3D" id="1.20.58.70">
    <property type="match status" value="1"/>
</dbReference>
<dbReference type="GO" id="GO:0016020">
    <property type="term" value="C:membrane"/>
    <property type="evidence" value="ECO:0007669"/>
    <property type="project" value="InterPro"/>
</dbReference>
<comment type="caution">
    <text evidence="6">The sequence shown here is derived from an EMBL/GenBank/DDBJ whole genome shotgun (WGS) entry which is preliminary data.</text>
</comment>
<dbReference type="InterPro" id="IPR010989">
    <property type="entry name" value="SNARE"/>
</dbReference>
<organism evidence="6 7">
    <name type="scientific">Chaetomidium leptoderma</name>
    <dbReference type="NCBI Taxonomy" id="669021"/>
    <lineage>
        <taxon>Eukaryota</taxon>
        <taxon>Fungi</taxon>
        <taxon>Dikarya</taxon>
        <taxon>Ascomycota</taxon>
        <taxon>Pezizomycotina</taxon>
        <taxon>Sordariomycetes</taxon>
        <taxon>Sordariomycetidae</taxon>
        <taxon>Sordariales</taxon>
        <taxon>Chaetomiaceae</taxon>
        <taxon>Chaetomidium</taxon>
    </lineage>
</organism>
<reference evidence="6" key="1">
    <citation type="journal article" date="2023" name="Mol. Phylogenet. Evol.">
        <title>Genome-scale phylogeny and comparative genomics of the fungal order Sordariales.</title>
        <authorList>
            <person name="Hensen N."/>
            <person name="Bonometti L."/>
            <person name="Westerberg I."/>
            <person name="Brannstrom I.O."/>
            <person name="Guillou S."/>
            <person name="Cros-Aarteil S."/>
            <person name="Calhoun S."/>
            <person name="Haridas S."/>
            <person name="Kuo A."/>
            <person name="Mondo S."/>
            <person name="Pangilinan J."/>
            <person name="Riley R."/>
            <person name="LaButti K."/>
            <person name="Andreopoulos B."/>
            <person name="Lipzen A."/>
            <person name="Chen C."/>
            <person name="Yan M."/>
            <person name="Daum C."/>
            <person name="Ng V."/>
            <person name="Clum A."/>
            <person name="Steindorff A."/>
            <person name="Ohm R.A."/>
            <person name="Martin F."/>
            <person name="Silar P."/>
            <person name="Natvig D.O."/>
            <person name="Lalanne C."/>
            <person name="Gautier V."/>
            <person name="Ament-Velasquez S.L."/>
            <person name="Kruys A."/>
            <person name="Hutchinson M.I."/>
            <person name="Powell A.J."/>
            <person name="Barry K."/>
            <person name="Miller A.N."/>
            <person name="Grigoriev I.V."/>
            <person name="Debuchy R."/>
            <person name="Gladieux P."/>
            <person name="Hiltunen Thoren M."/>
            <person name="Johannesson H."/>
        </authorList>
    </citation>
    <scope>NUCLEOTIDE SEQUENCE</scope>
    <source>
        <strain evidence="6">CBS 538.74</strain>
    </source>
</reference>
<reference evidence="6" key="2">
    <citation type="submission" date="2023-05" db="EMBL/GenBank/DDBJ databases">
        <authorList>
            <consortium name="Lawrence Berkeley National Laboratory"/>
            <person name="Steindorff A."/>
            <person name="Hensen N."/>
            <person name="Bonometti L."/>
            <person name="Westerberg I."/>
            <person name="Brannstrom I.O."/>
            <person name="Guillou S."/>
            <person name="Cros-Aarteil S."/>
            <person name="Calhoun S."/>
            <person name="Haridas S."/>
            <person name="Kuo A."/>
            <person name="Mondo S."/>
            <person name="Pangilinan J."/>
            <person name="Riley R."/>
            <person name="Labutti K."/>
            <person name="Andreopoulos B."/>
            <person name="Lipzen A."/>
            <person name="Chen C."/>
            <person name="Yanf M."/>
            <person name="Daum C."/>
            <person name="Ng V."/>
            <person name="Clum A."/>
            <person name="Ohm R."/>
            <person name="Martin F."/>
            <person name="Silar P."/>
            <person name="Natvig D."/>
            <person name="Lalanne C."/>
            <person name="Gautier V."/>
            <person name="Ament-Velasquez S.L."/>
            <person name="Kruys A."/>
            <person name="Hutchinson M.I."/>
            <person name="Powell A.J."/>
            <person name="Barry K."/>
            <person name="Miller A.N."/>
            <person name="Grigoriev I.V."/>
            <person name="Debuchy R."/>
            <person name="Gladieux P."/>
            <person name="Thoren M.H."/>
            <person name="Johannesson H."/>
        </authorList>
    </citation>
    <scope>NUCLEOTIDE SEQUENCE</scope>
    <source>
        <strain evidence="6">CBS 538.74</strain>
    </source>
</reference>
<dbReference type="InterPro" id="IPR023210">
    <property type="entry name" value="NADP_OxRdtase_dom"/>
</dbReference>
<protein>
    <submittedName>
        <fullName evidence="6">D-galacturonate reductase</fullName>
    </submittedName>
</protein>